<sequence>MSAATLTSTTRRDLRRHRRALLVATAVALAGCLSVFLVVHRTADAVARQSVPSVLAVYDTQVALRAAHGAALAGFSDGTRLLGGPGEEYQNRIAAAGQHLAEVAERNAAGETGSGDIQVVEALLVTYTGLIARADVHFRQDRDSALGTASLWDAASLLEELLLRLDRLREAQLRALDDQVGRVWTSPAAAGVWLLPVLVLVGLLVRAQRFLRRRFRRRLNAPLLLATLFVVLMGVATSSSLWSAGQLTAARESISEVDGHRREQLALLAAGDTDRLTDRLEAACGGRDGCPRTIDLVTAAGGAPPDGDTQPAGPKGGTEPAGPKGRAEPAATTADPAGDARTNGDVAIDRATRAANSFGGEIVLSVAALCAAVAVLLGFQPRLDEYRYHER</sequence>
<dbReference type="EMBL" id="FMHU01000001">
    <property type="protein sequence ID" value="SCL19592.1"/>
    <property type="molecule type" value="Genomic_DNA"/>
</dbReference>
<evidence type="ECO:0000313" key="3">
    <source>
        <dbReference type="EMBL" id="SCL19592.1"/>
    </source>
</evidence>
<gene>
    <name evidence="3" type="ORF">GA0074694_2748</name>
</gene>
<keyword evidence="2" id="KW-1133">Transmembrane helix</keyword>
<feature type="region of interest" description="Disordered" evidence="1">
    <location>
        <begin position="298"/>
        <end position="343"/>
    </location>
</feature>
<evidence type="ECO:0000313" key="4">
    <source>
        <dbReference type="Proteomes" id="UP000198906"/>
    </source>
</evidence>
<feature type="compositionally biased region" description="Low complexity" evidence="1">
    <location>
        <begin position="328"/>
        <end position="340"/>
    </location>
</feature>
<keyword evidence="4" id="KW-1185">Reference proteome</keyword>
<feature type="transmembrane region" description="Helical" evidence="2">
    <location>
        <begin position="362"/>
        <end position="379"/>
    </location>
</feature>
<evidence type="ECO:0000256" key="2">
    <source>
        <dbReference type="SAM" id="Phobius"/>
    </source>
</evidence>
<feature type="transmembrane region" description="Helical" evidence="2">
    <location>
        <begin position="188"/>
        <end position="207"/>
    </location>
</feature>
<organism evidence="3 4">
    <name type="scientific">Micromonospora inyonensis</name>
    <dbReference type="NCBI Taxonomy" id="47866"/>
    <lineage>
        <taxon>Bacteria</taxon>
        <taxon>Bacillati</taxon>
        <taxon>Actinomycetota</taxon>
        <taxon>Actinomycetes</taxon>
        <taxon>Micromonosporales</taxon>
        <taxon>Micromonosporaceae</taxon>
        <taxon>Micromonospora</taxon>
    </lineage>
</organism>
<accession>A0A1C6RQW0</accession>
<dbReference type="AlphaFoldDB" id="A0A1C6RQW0"/>
<feature type="transmembrane region" description="Helical" evidence="2">
    <location>
        <begin position="219"/>
        <end position="242"/>
    </location>
</feature>
<dbReference type="Proteomes" id="UP000198906">
    <property type="component" value="Unassembled WGS sequence"/>
</dbReference>
<evidence type="ECO:0000256" key="1">
    <source>
        <dbReference type="SAM" id="MobiDB-lite"/>
    </source>
</evidence>
<name>A0A1C6RQW0_9ACTN</name>
<protein>
    <submittedName>
        <fullName evidence="3">Uncharacterized protein</fullName>
    </submittedName>
</protein>
<reference evidence="4" key="1">
    <citation type="submission" date="2016-06" db="EMBL/GenBank/DDBJ databases">
        <authorList>
            <person name="Varghese N."/>
        </authorList>
    </citation>
    <scope>NUCLEOTIDE SEQUENCE [LARGE SCALE GENOMIC DNA]</scope>
    <source>
        <strain evidence="4">DSM 46123</strain>
    </source>
</reference>
<dbReference type="RefSeq" id="WP_141714090.1">
    <property type="nucleotide sequence ID" value="NZ_FMHU01000001.1"/>
</dbReference>
<proteinExistence type="predicted"/>
<keyword evidence="2" id="KW-0812">Transmembrane</keyword>
<dbReference type="STRING" id="47866.GA0074694_2748"/>
<keyword evidence="2" id="KW-0472">Membrane</keyword>
<feature type="transmembrane region" description="Helical" evidence="2">
    <location>
        <begin position="20"/>
        <end position="39"/>
    </location>
</feature>